<dbReference type="EMBL" id="JAPCWZ010000004">
    <property type="protein sequence ID" value="KAK8867273.1"/>
    <property type="molecule type" value="Genomic_DNA"/>
</dbReference>
<evidence type="ECO:0000256" key="2">
    <source>
        <dbReference type="SAM" id="Phobius"/>
    </source>
</evidence>
<evidence type="ECO:0000313" key="3">
    <source>
        <dbReference type="EMBL" id="KAK8867273.1"/>
    </source>
</evidence>
<protein>
    <submittedName>
        <fullName evidence="3">Subtilisin-like protein</fullName>
    </submittedName>
</protein>
<keyword evidence="2" id="KW-1133">Transmembrane helix</keyword>
<keyword evidence="2" id="KW-0472">Membrane</keyword>
<evidence type="ECO:0000313" key="4">
    <source>
        <dbReference type="Proteomes" id="UP001390339"/>
    </source>
</evidence>
<gene>
    <name evidence="3" type="ORF">PGQ11_005851</name>
</gene>
<feature type="region of interest" description="Disordered" evidence="1">
    <location>
        <begin position="229"/>
        <end position="250"/>
    </location>
</feature>
<name>A0ABR2IRD9_9PEZI</name>
<reference evidence="3 4" key="1">
    <citation type="journal article" date="2024" name="IMA Fungus">
        <title>Apiospora arundinis, a panoply of carbohydrate-active enzymes and secondary metabolites.</title>
        <authorList>
            <person name="Sorensen T."/>
            <person name="Petersen C."/>
            <person name="Muurmann A.T."/>
            <person name="Christiansen J.V."/>
            <person name="Brundto M.L."/>
            <person name="Overgaard C.K."/>
            <person name="Boysen A.T."/>
            <person name="Wollenberg R.D."/>
            <person name="Larsen T.O."/>
            <person name="Sorensen J.L."/>
            <person name="Nielsen K.L."/>
            <person name="Sondergaard T.E."/>
        </authorList>
    </citation>
    <scope>NUCLEOTIDE SEQUENCE [LARGE SCALE GENOMIC DNA]</scope>
    <source>
        <strain evidence="3 4">AAU 773</strain>
    </source>
</reference>
<feature type="compositionally biased region" description="Basic and acidic residues" evidence="1">
    <location>
        <begin position="229"/>
        <end position="238"/>
    </location>
</feature>
<evidence type="ECO:0000256" key="1">
    <source>
        <dbReference type="SAM" id="MobiDB-lite"/>
    </source>
</evidence>
<organism evidence="3 4">
    <name type="scientific">Apiospora arundinis</name>
    <dbReference type="NCBI Taxonomy" id="335852"/>
    <lineage>
        <taxon>Eukaryota</taxon>
        <taxon>Fungi</taxon>
        <taxon>Dikarya</taxon>
        <taxon>Ascomycota</taxon>
        <taxon>Pezizomycotina</taxon>
        <taxon>Sordariomycetes</taxon>
        <taxon>Xylariomycetidae</taxon>
        <taxon>Amphisphaeriales</taxon>
        <taxon>Apiosporaceae</taxon>
        <taxon>Apiospora</taxon>
    </lineage>
</organism>
<dbReference type="Proteomes" id="UP001390339">
    <property type="component" value="Unassembled WGS sequence"/>
</dbReference>
<keyword evidence="4" id="KW-1185">Reference proteome</keyword>
<sequence>MTNIDGLTTTFTPSSGCLQTIWGQVFTEHHGSNSTTHKYHSLGRSATSDCYPLGFQLQSDAFYSPGICPSGWVIACSSLDVINTLTETRATCCPRGYSCITPPGTEVTWSTLSCTSIAISSIEVIVPNVDNQQEKTTTLAGVEIQAGAINTRWQKSDFLPAATTTGSILPTETGGGKAEGSSTPDSGASSLSTAARAGIGTGIGVGALLVLGSVAFAMYRRRKQKKLEEAAAEKKMPGHMEPGTSDGSNLPGVYFGQEVIGQNEQEMPTRDHMLEMNGYSGPTELHAFGRVAQ</sequence>
<feature type="transmembrane region" description="Helical" evidence="2">
    <location>
        <begin position="199"/>
        <end position="219"/>
    </location>
</feature>
<proteinExistence type="predicted"/>
<accession>A0ABR2IRD9</accession>
<feature type="compositionally biased region" description="Polar residues" evidence="1">
    <location>
        <begin position="180"/>
        <end position="189"/>
    </location>
</feature>
<keyword evidence="2" id="KW-0812">Transmembrane</keyword>
<comment type="caution">
    <text evidence="3">The sequence shown here is derived from an EMBL/GenBank/DDBJ whole genome shotgun (WGS) entry which is preliminary data.</text>
</comment>
<feature type="region of interest" description="Disordered" evidence="1">
    <location>
        <begin position="164"/>
        <end position="189"/>
    </location>
</feature>